<organism evidence="2 3">
    <name type="scientific">Pseudobdellovibrio exovorus JSS</name>
    <dbReference type="NCBI Taxonomy" id="1184267"/>
    <lineage>
        <taxon>Bacteria</taxon>
        <taxon>Pseudomonadati</taxon>
        <taxon>Bdellovibrionota</taxon>
        <taxon>Bdellovibrionia</taxon>
        <taxon>Bdellovibrionales</taxon>
        <taxon>Pseudobdellovibrionaceae</taxon>
        <taxon>Pseudobdellovibrio</taxon>
    </lineage>
</organism>
<keyword evidence="3" id="KW-1185">Reference proteome</keyword>
<dbReference type="RefSeq" id="WP_015470975.1">
    <property type="nucleotide sequence ID" value="NC_020813.1"/>
</dbReference>
<keyword evidence="1" id="KW-0732">Signal</keyword>
<dbReference type="eggNOG" id="ENOG5033U9C">
    <property type="taxonomic scope" value="Bacteria"/>
</dbReference>
<dbReference type="AlphaFoldDB" id="M4VDE3"/>
<proteinExistence type="predicted"/>
<dbReference type="Proteomes" id="UP000012040">
    <property type="component" value="Chromosome"/>
</dbReference>
<feature type="signal peptide" evidence="1">
    <location>
        <begin position="1"/>
        <end position="28"/>
    </location>
</feature>
<evidence type="ECO:0000256" key="1">
    <source>
        <dbReference type="SAM" id="SignalP"/>
    </source>
</evidence>
<reference evidence="2 3" key="1">
    <citation type="journal article" date="2013" name="ISME J.">
        <title>By their genes ye shall know them: genomic signatures of predatory bacteria.</title>
        <authorList>
            <person name="Pasternak Z."/>
            <person name="Pietrokovski S."/>
            <person name="Rotem O."/>
            <person name="Gophna U."/>
            <person name="Lurie-Weinberger M.N."/>
            <person name="Jurkevitch E."/>
        </authorList>
    </citation>
    <scope>NUCLEOTIDE SEQUENCE [LARGE SCALE GENOMIC DNA]</scope>
    <source>
        <strain evidence="2 3">JSS</strain>
    </source>
</reference>
<dbReference type="PATRIC" id="fig|1184267.3.peg.2299"/>
<accession>M4VDE3</accession>
<dbReference type="STRING" id="1184267.A11Q_2269"/>
<dbReference type="EMBL" id="CP003537">
    <property type="protein sequence ID" value="AGH96485.1"/>
    <property type="molecule type" value="Genomic_DNA"/>
</dbReference>
<evidence type="ECO:0008006" key="4">
    <source>
        <dbReference type="Google" id="ProtNLM"/>
    </source>
</evidence>
<evidence type="ECO:0000313" key="2">
    <source>
        <dbReference type="EMBL" id="AGH96485.1"/>
    </source>
</evidence>
<protein>
    <recommendedName>
        <fullName evidence="4">Cytochrome c domain-containing protein</fullName>
    </recommendedName>
</protein>
<gene>
    <name evidence="2" type="ORF">A11Q_2269</name>
</gene>
<feature type="chain" id="PRO_5004060174" description="Cytochrome c domain-containing protein" evidence="1">
    <location>
        <begin position="29"/>
        <end position="410"/>
    </location>
</feature>
<dbReference type="HOGENOM" id="CLU_661673_0_0_7"/>
<name>M4VDE3_9BACT</name>
<dbReference type="KEGG" id="bex:A11Q_2269"/>
<dbReference type="OrthoDB" id="5295784at2"/>
<evidence type="ECO:0000313" key="3">
    <source>
        <dbReference type="Proteomes" id="UP000012040"/>
    </source>
</evidence>
<sequence length="410" mass="46129">MKIIIKYPLSFVAVLLSGSLFLSSLSLAQNSFANTAQTNPSVTLDVNDVSVLLPLPSTENWNLLPQATTTAAAGTLLPQEYVQRLPVLLQGVKNSKLYPDLRVLGIRIDPCFMEGLTPTRCQPQIRMVWQPLLVINGRTNTLDVTLHSFYRLSDEEFPELVAALKNIKAEHSNSAVAPKKSLITMGVNPLLAEQGLDGDYAKKFFQTIYKYAGQERLARVTFMSLFGRETVWFFGGLDIRNGEATAIRIPRLDPARNTIQQFANVVAPNPTWFRGGMFPVPQSEENLMLLIEDSRKLSPDHEEDIIKATRAAFRFENPKLHNPGTVDCVSCHVAQPAKVWAIRQYPWLSLEQASSDDTYYTPEINLKNMSPLQDRTNIARMFGYFTDQPFVAQRTINETAEVVKYINQNF</sequence>